<evidence type="ECO:0000256" key="4">
    <source>
        <dbReference type="ARBA" id="ARBA00022989"/>
    </source>
</evidence>
<feature type="transmembrane region" description="Helical" evidence="7">
    <location>
        <begin position="132"/>
        <end position="154"/>
    </location>
</feature>
<feature type="transmembrane region" description="Helical" evidence="7">
    <location>
        <begin position="339"/>
        <end position="359"/>
    </location>
</feature>
<evidence type="ECO:0000256" key="1">
    <source>
        <dbReference type="ARBA" id="ARBA00004651"/>
    </source>
</evidence>
<accession>A0A4V3WEY2</accession>
<evidence type="ECO:0000256" key="3">
    <source>
        <dbReference type="ARBA" id="ARBA00022692"/>
    </source>
</evidence>
<feature type="transmembrane region" description="Helical" evidence="7">
    <location>
        <begin position="55"/>
        <end position="72"/>
    </location>
</feature>
<feature type="transmembrane region" description="Helical" evidence="7">
    <location>
        <begin position="254"/>
        <end position="275"/>
    </location>
</feature>
<feature type="transmembrane region" description="Helical" evidence="7">
    <location>
        <begin position="161"/>
        <end position="178"/>
    </location>
</feature>
<feature type="transmembrane region" description="Helical" evidence="7">
    <location>
        <begin position="287"/>
        <end position="306"/>
    </location>
</feature>
<evidence type="ECO:0000256" key="2">
    <source>
        <dbReference type="ARBA" id="ARBA00022475"/>
    </source>
</evidence>
<sequence length="369" mass="37941">MNNKGGSPAPTATNAAATAGASGAPGPAGRPTATPAPAAAPKASLSANIAKFRELGLLAFIVILAIGVQLRNPSFLTWENLNDIATNTAILSILAVGMMLVIITRGIDLSIGATLALAGMSAALTVKEYPGLSPLVAVLLGVGIGIVCGAVLGFLVAKINILPIIATLGMMNVFRGLTYELSGGKWVSAHQMPDSFKAIATGKVLGLNNLIVIAVVIYIVAYYFVNHTRTGRQIYAVGSNPDSAEVSGIKSGRILWLVYTIMGGLAGLAGVLWVAKFASAQGDTASGYELSVIAACVLGGVSIAGGSGKISGIILGSVLLGILNNALPMINVSPFWQNFIQGMIILIAVLINAVVKRGIDRNNLMRRRI</sequence>
<dbReference type="OrthoDB" id="9813906at2"/>
<keyword evidence="4 7" id="KW-1133">Transmembrane helix</keyword>
<dbReference type="PANTHER" id="PTHR32196">
    <property type="entry name" value="ABC TRANSPORTER PERMEASE PROTEIN YPHD-RELATED-RELATED"/>
    <property type="match status" value="1"/>
</dbReference>
<evidence type="ECO:0000313" key="9">
    <source>
        <dbReference type="Proteomes" id="UP000310636"/>
    </source>
</evidence>
<dbReference type="GO" id="GO:0005886">
    <property type="term" value="C:plasma membrane"/>
    <property type="evidence" value="ECO:0007669"/>
    <property type="project" value="UniProtKB-SubCell"/>
</dbReference>
<feature type="transmembrane region" description="Helical" evidence="7">
    <location>
        <begin position="313"/>
        <end position="333"/>
    </location>
</feature>
<gene>
    <name evidence="8" type="ORF">E6C55_15415</name>
</gene>
<evidence type="ECO:0000256" key="7">
    <source>
        <dbReference type="SAM" id="Phobius"/>
    </source>
</evidence>
<feature type="transmembrane region" description="Helical" evidence="7">
    <location>
        <begin position="84"/>
        <end position="102"/>
    </location>
</feature>
<feature type="transmembrane region" description="Helical" evidence="7">
    <location>
        <begin position="198"/>
        <end position="225"/>
    </location>
</feature>
<dbReference type="CDD" id="cd06579">
    <property type="entry name" value="TM_PBP1_transp_AraH_like"/>
    <property type="match status" value="1"/>
</dbReference>
<keyword evidence="3 7" id="KW-0812">Transmembrane</keyword>
<dbReference type="InterPro" id="IPR001851">
    <property type="entry name" value="ABC_transp_permease"/>
</dbReference>
<comment type="subcellular location">
    <subcellularLocation>
        <location evidence="1">Cell membrane</location>
        <topology evidence="1">Multi-pass membrane protein</topology>
    </subcellularLocation>
</comment>
<dbReference type="AlphaFoldDB" id="A0A4V3WEY2"/>
<keyword evidence="9" id="KW-1185">Reference proteome</keyword>
<dbReference type="EMBL" id="SSOB01000017">
    <property type="protein sequence ID" value="THF78093.1"/>
    <property type="molecule type" value="Genomic_DNA"/>
</dbReference>
<dbReference type="GO" id="GO:0022857">
    <property type="term" value="F:transmembrane transporter activity"/>
    <property type="evidence" value="ECO:0007669"/>
    <property type="project" value="InterPro"/>
</dbReference>
<dbReference type="Pfam" id="PF02653">
    <property type="entry name" value="BPD_transp_2"/>
    <property type="match status" value="1"/>
</dbReference>
<proteinExistence type="predicted"/>
<dbReference type="PANTHER" id="PTHR32196:SF72">
    <property type="entry name" value="RIBOSE IMPORT PERMEASE PROTEIN RBSC"/>
    <property type="match status" value="1"/>
</dbReference>
<organism evidence="8 9">
    <name type="scientific">Cohnella fermenti</name>
    <dbReference type="NCBI Taxonomy" id="2565925"/>
    <lineage>
        <taxon>Bacteria</taxon>
        <taxon>Bacillati</taxon>
        <taxon>Bacillota</taxon>
        <taxon>Bacilli</taxon>
        <taxon>Bacillales</taxon>
        <taxon>Paenibacillaceae</taxon>
        <taxon>Cohnella</taxon>
    </lineage>
</organism>
<reference evidence="8 9" key="1">
    <citation type="submission" date="2019-04" db="EMBL/GenBank/DDBJ databases">
        <title>Cohnella sp. nov. isolated from preserved vegetables.</title>
        <authorList>
            <person name="Lin S.-Y."/>
            <person name="Hung M.-H."/>
            <person name="Young C.-C."/>
        </authorList>
    </citation>
    <scope>NUCLEOTIDE SEQUENCE [LARGE SCALE GENOMIC DNA]</scope>
    <source>
        <strain evidence="8 9">CC-MHH1044</strain>
    </source>
</reference>
<evidence type="ECO:0000256" key="5">
    <source>
        <dbReference type="ARBA" id="ARBA00023136"/>
    </source>
</evidence>
<feature type="transmembrane region" description="Helical" evidence="7">
    <location>
        <begin position="109"/>
        <end position="126"/>
    </location>
</feature>
<name>A0A4V3WEY2_9BACL</name>
<dbReference type="Proteomes" id="UP000310636">
    <property type="component" value="Unassembled WGS sequence"/>
</dbReference>
<comment type="caution">
    <text evidence="8">The sequence shown here is derived from an EMBL/GenBank/DDBJ whole genome shotgun (WGS) entry which is preliminary data.</text>
</comment>
<keyword evidence="2" id="KW-1003">Cell membrane</keyword>
<feature type="region of interest" description="Disordered" evidence="6">
    <location>
        <begin position="1"/>
        <end position="37"/>
    </location>
</feature>
<evidence type="ECO:0000313" key="8">
    <source>
        <dbReference type="EMBL" id="THF78093.1"/>
    </source>
</evidence>
<evidence type="ECO:0000256" key="6">
    <source>
        <dbReference type="SAM" id="MobiDB-lite"/>
    </source>
</evidence>
<protein>
    <submittedName>
        <fullName evidence="8">ABC transporter permease</fullName>
    </submittedName>
</protein>
<keyword evidence="5 7" id="KW-0472">Membrane</keyword>